<dbReference type="RefSeq" id="WP_174701629.1">
    <property type="nucleotide sequence ID" value="NZ_JABURA010000001.1"/>
</dbReference>
<organism evidence="2 3">
    <name type="scientific">Haloterrigena gelatinilytica</name>
    <dbReference type="NCBI Taxonomy" id="2741724"/>
    <lineage>
        <taxon>Archaea</taxon>
        <taxon>Methanobacteriati</taxon>
        <taxon>Methanobacteriota</taxon>
        <taxon>Stenosarchaea group</taxon>
        <taxon>Halobacteria</taxon>
        <taxon>Halobacteriales</taxon>
        <taxon>Natrialbaceae</taxon>
        <taxon>Haloterrigena</taxon>
    </lineage>
</organism>
<dbReference type="Pfam" id="PF09084">
    <property type="entry name" value="NMT1"/>
    <property type="match status" value="1"/>
</dbReference>
<dbReference type="PANTHER" id="PTHR31528">
    <property type="entry name" value="4-AMINO-5-HYDROXYMETHYL-2-METHYLPYRIMIDINE PHOSPHATE SYNTHASE THI11-RELATED"/>
    <property type="match status" value="1"/>
</dbReference>
<dbReference type="InterPro" id="IPR027939">
    <property type="entry name" value="NMT1/THI5"/>
</dbReference>
<dbReference type="SUPFAM" id="SSF46785">
    <property type="entry name" value="Winged helix' DNA-binding domain"/>
    <property type="match status" value="1"/>
</dbReference>
<gene>
    <name evidence="2" type="ORF">HT576_07190</name>
</gene>
<dbReference type="Gene3D" id="1.10.10.10">
    <property type="entry name" value="Winged helix-like DNA-binding domain superfamily/Winged helix DNA-binding domain"/>
    <property type="match status" value="1"/>
</dbReference>
<accession>A0A8J8GLU9</accession>
<dbReference type="InterPro" id="IPR036388">
    <property type="entry name" value="WH-like_DNA-bd_sf"/>
</dbReference>
<comment type="caution">
    <text evidence="2">The sequence shown here is derived from an EMBL/GenBank/DDBJ whole genome shotgun (WGS) entry which is preliminary data.</text>
</comment>
<proteinExistence type="predicted"/>
<dbReference type="InterPro" id="IPR036390">
    <property type="entry name" value="WH_DNA-bd_sf"/>
</dbReference>
<name>A0A8J8GLU9_9EURY</name>
<sequence>MRTRSVWVLDDEDDPIVDSIAAGLGRTPARLLAYLLLRAERETDPATTVHLQVGTGANRTAISEAMSRLESRELVERTTVSAAASGGRPRTAWRPIADVEQTIEATYESHARALLELAESVRGGAATEPRAEAAAPSHSPIEFALNWRPNALHVPIYAAAEWYDAFGVDVRIDHRDGSRRALERVRSGEADLAVVGAATVVRARAAGEPIVPVALCYQRAMTVLYTVRETFGEPLRSVDQLEGRRVGMPPNAETRLLGRLFLSQIAVDEDVTVVDTNGEERDALRRGEADVVTGSIADPRELEREGATVDVLPITDHFPIYGPTIVVRERTLDERTREIANVLAGTTGGWAAARRDPGPAAERIAAESDDPPERIRRTFARAASDFGTGDVVHDRGWGWHRAEMWDRLRTALAQGSLLGDEA</sequence>
<evidence type="ECO:0000313" key="3">
    <source>
        <dbReference type="Proteomes" id="UP000728647"/>
    </source>
</evidence>
<dbReference type="SUPFAM" id="SSF53850">
    <property type="entry name" value="Periplasmic binding protein-like II"/>
    <property type="match status" value="1"/>
</dbReference>
<feature type="domain" description="SsuA/THI5-like" evidence="1">
    <location>
        <begin position="151"/>
        <end position="358"/>
    </location>
</feature>
<dbReference type="Proteomes" id="UP000728647">
    <property type="component" value="Unassembled WGS sequence"/>
</dbReference>
<dbReference type="PANTHER" id="PTHR31528:SF15">
    <property type="entry name" value="RIBOFLAVIN-BINDING PROTEIN RIBY"/>
    <property type="match status" value="1"/>
</dbReference>
<dbReference type="OrthoDB" id="157197at2157"/>
<dbReference type="AlphaFoldDB" id="A0A8J8GLU9"/>
<reference evidence="2" key="1">
    <citation type="submission" date="2020-06" db="EMBL/GenBank/DDBJ databases">
        <title>Haloterrigena sp. nov., an extremely halophilic archaeon isolated from a saline sediment.</title>
        <authorList>
            <person name="Liu B.-B."/>
        </authorList>
    </citation>
    <scope>NUCLEOTIDE SEQUENCE</scope>
    <source>
        <strain evidence="2">SYSU A121-1</strain>
    </source>
</reference>
<dbReference type="Gene3D" id="3.40.190.10">
    <property type="entry name" value="Periplasmic binding protein-like II"/>
    <property type="match status" value="2"/>
</dbReference>
<protein>
    <submittedName>
        <fullName evidence="2">ABC transporter substrate-binding protein</fullName>
    </submittedName>
</protein>
<evidence type="ECO:0000313" key="2">
    <source>
        <dbReference type="EMBL" id="NUB90804.1"/>
    </source>
</evidence>
<dbReference type="GO" id="GO:0009228">
    <property type="term" value="P:thiamine biosynthetic process"/>
    <property type="evidence" value="ECO:0007669"/>
    <property type="project" value="InterPro"/>
</dbReference>
<dbReference type="InterPro" id="IPR015168">
    <property type="entry name" value="SsuA/THI5"/>
</dbReference>
<evidence type="ECO:0000259" key="1">
    <source>
        <dbReference type="Pfam" id="PF09084"/>
    </source>
</evidence>
<dbReference type="EMBL" id="JABURA010000001">
    <property type="protein sequence ID" value="NUB90804.1"/>
    <property type="molecule type" value="Genomic_DNA"/>
</dbReference>